<dbReference type="InterPro" id="IPR053520">
    <property type="entry name" value="Transposase_Tn903"/>
</dbReference>
<dbReference type="RefSeq" id="WP_144858927.1">
    <property type="nucleotide sequence ID" value="NZ_VMTR01000083.1"/>
</dbReference>
<dbReference type="GO" id="GO:0003677">
    <property type="term" value="F:DNA binding"/>
    <property type="evidence" value="ECO:0007669"/>
    <property type="project" value="InterPro"/>
</dbReference>
<dbReference type="Proteomes" id="UP000320212">
    <property type="component" value="Unassembled WGS sequence"/>
</dbReference>
<dbReference type="GO" id="GO:0004803">
    <property type="term" value="F:transposase activity"/>
    <property type="evidence" value="ECO:0007669"/>
    <property type="project" value="InterPro"/>
</dbReference>
<sequence>MSSEFRRLTRVTVATAKTVVENPGEPADPVGGRGFADWAMLTLHVLRIELGKSYRQTIDLLSEMPGVLEEIGLTRLPHFTVLRDWFEKLPTTTWRAFLRASAEKRTGHAAIDSTGFDRDQPSRYYAQRAHYRVRSLKVTALVDVETLYVTDVHCTTTKKHDAKIGPQVARRNAGDLLSLAADRGHDGKPFRDELRGGGVRPLIKHRIYSSLDLAHNARMSSLHYNRRWMVETVFSSLKRTLGAAVRARSWHLELREMVLKCTVYNLRRSVRYP</sequence>
<dbReference type="InterPro" id="IPR002559">
    <property type="entry name" value="Transposase_11"/>
</dbReference>
<accession>A0A558G9H9</accession>
<dbReference type="NCBIfam" id="NF033579">
    <property type="entry name" value="transpos_IS5_2"/>
    <property type="match status" value="1"/>
</dbReference>
<evidence type="ECO:0000313" key="3">
    <source>
        <dbReference type="Proteomes" id="UP000320212"/>
    </source>
</evidence>
<comment type="caution">
    <text evidence="2">The sequence shown here is derived from an EMBL/GenBank/DDBJ whole genome shotgun (WGS) entry which is preliminary data.</text>
</comment>
<dbReference type="Pfam" id="PF01609">
    <property type="entry name" value="DDE_Tnp_1"/>
    <property type="match status" value="1"/>
</dbReference>
<feature type="domain" description="Transposase IS4-like" evidence="1">
    <location>
        <begin position="107"/>
        <end position="266"/>
    </location>
</feature>
<evidence type="ECO:0000313" key="2">
    <source>
        <dbReference type="EMBL" id="TVT94419.1"/>
    </source>
</evidence>
<proteinExistence type="predicted"/>
<dbReference type="EMBL" id="VMTR01000083">
    <property type="protein sequence ID" value="TVT94419.1"/>
    <property type="molecule type" value="Genomic_DNA"/>
</dbReference>
<dbReference type="GO" id="GO:0006313">
    <property type="term" value="P:DNA transposition"/>
    <property type="evidence" value="ECO:0007669"/>
    <property type="project" value="InterPro"/>
</dbReference>
<gene>
    <name evidence="2" type="ORF">FQA18_11965</name>
</gene>
<dbReference type="AlphaFoldDB" id="A0A558G9H9"/>
<evidence type="ECO:0000259" key="1">
    <source>
        <dbReference type="Pfam" id="PF01609"/>
    </source>
</evidence>
<organism evidence="2 3">
    <name type="scientific">Haloferax volcanii</name>
    <name type="common">Halobacterium volcanii</name>
    <dbReference type="NCBI Taxonomy" id="2246"/>
    <lineage>
        <taxon>Archaea</taxon>
        <taxon>Methanobacteriati</taxon>
        <taxon>Methanobacteriota</taxon>
        <taxon>Stenosarchaea group</taxon>
        <taxon>Halobacteria</taxon>
        <taxon>Halobacteriales</taxon>
        <taxon>Haloferacaceae</taxon>
        <taxon>Haloferax</taxon>
    </lineage>
</organism>
<name>A0A558G9H9_HALVO</name>
<reference evidence="2 3" key="1">
    <citation type="submission" date="2019-07" db="EMBL/GenBank/DDBJ databases">
        <title>Draft genome sequence of Haloferax volcanii SS0101, isolated from salt farm in Samut Sakhon, Thailand.</title>
        <authorList>
            <person name="Wanthongcharoen S."/>
            <person name="Yamprayoonswat W."/>
            <person name="Ruangsuj P."/>
            <person name="Thongpramul N."/>
            <person name="Jumpathong W."/>
            <person name="Sittihan S."/>
            <person name="Kanjanavas P."/>
            <person name="Yasawong M."/>
        </authorList>
    </citation>
    <scope>NUCLEOTIDE SEQUENCE [LARGE SCALE GENOMIC DNA]</scope>
    <source>
        <strain evidence="2 3">SS0101</strain>
    </source>
</reference>
<protein>
    <submittedName>
        <fullName evidence="2">IS5 family transposase</fullName>
    </submittedName>
</protein>